<feature type="transmembrane region" description="Helical" evidence="6">
    <location>
        <begin position="21"/>
        <end position="42"/>
    </location>
</feature>
<dbReference type="EMBL" id="JBHTHU010000009">
    <property type="protein sequence ID" value="MFD0750984.1"/>
    <property type="molecule type" value="Genomic_DNA"/>
</dbReference>
<dbReference type="InterPro" id="IPR050250">
    <property type="entry name" value="Macrolide_Exporter_MacB"/>
</dbReference>
<keyword evidence="2" id="KW-1003">Cell membrane</keyword>
<keyword evidence="3 6" id="KW-0812">Transmembrane</keyword>
<feature type="transmembrane region" description="Helical" evidence="6">
    <location>
        <begin position="768"/>
        <end position="789"/>
    </location>
</feature>
<gene>
    <name evidence="9" type="ORF">ACFQZS_12585</name>
</gene>
<feature type="transmembrane region" description="Helical" evidence="6">
    <location>
        <begin position="687"/>
        <end position="709"/>
    </location>
</feature>
<comment type="subcellular location">
    <subcellularLocation>
        <location evidence="1">Cell membrane</location>
        <topology evidence="1">Multi-pass membrane protein</topology>
    </subcellularLocation>
</comment>
<keyword evidence="5 6" id="KW-0472">Membrane</keyword>
<evidence type="ECO:0000256" key="1">
    <source>
        <dbReference type="ARBA" id="ARBA00004651"/>
    </source>
</evidence>
<accession>A0ABW2YZG9</accession>
<feature type="transmembrane region" description="Helical" evidence="6">
    <location>
        <begin position="339"/>
        <end position="366"/>
    </location>
</feature>
<dbReference type="PANTHER" id="PTHR30572:SF18">
    <property type="entry name" value="ABC-TYPE MACROLIDE FAMILY EXPORT SYSTEM PERMEASE COMPONENT 2"/>
    <property type="match status" value="1"/>
</dbReference>
<dbReference type="PANTHER" id="PTHR30572">
    <property type="entry name" value="MEMBRANE COMPONENT OF TRANSPORTER-RELATED"/>
    <property type="match status" value="1"/>
</dbReference>
<protein>
    <submittedName>
        <fullName evidence="9">ABC transporter permease</fullName>
    </submittedName>
</protein>
<evidence type="ECO:0000256" key="5">
    <source>
        <dbReference type="ARBA" id="ARBA00023136"/>
    </source>
</evidence>
<feature type="transmembrane region" description="Helical" evidence="6">
    <location>
        <begin position="434"/>
        <end position="455"/>
    </location>
</feature>
<feature type="domain" description="ABC3 transporter permease C-terminal" evidence="7">
    <location>
        <begin position="298"/>
        <end position="414"/>
    </location>
</feature>
<proteinExistence type="predicted"/>
<evidence type="ECO:0000256" key="2">
    <source>
        <dbReference type="ARBA" id="ARBA00022475"/>
    </source>
</evidence>
<feature type="domain" description="ABC3 transporter permease C-terminal" evidence="7">
    <location>
        <begin position="688"/>
        <end position="797"/>
    </location>
</feature>
<dbReference type="Pfam" id="PF12704">
    <property type="entry name" value="MacB_PCD"/>
    <property type="match status" value="2"/>
</dbReference>
<evidence type="ECO:0000313" key="9">
    <source>
        <dbReference type="EMBL" id="MFD0750984.1"/>
    </source>
</evidence>
<evidence type="ECO:0000259" key="7">
    <source>
        <dbReference type="Pfam" id="PF02687"/>
    </source>
</evidence>
<feature type="domain" description="MacB-like periplasmic core" evidence="8">
    <location>
        <begin position="442"/>
        <end position="651"/>
    </location>
</feature>
<evidence type="ECO:0000256" key="3">
    <source>
        <dbReference type="ARBA" id="ARBA00022692"/>
    </source>
</evidence>
<feature type="domain" description="MacB-like periplasmic core" evidence="8">
    <location>
        <begin position="20"/>
        <end position="235"/>
    </location>
</feature>
<feature type="transmembrane region" description="Helical" evidence="6">
    <location>
        <begin position="737"/>
        <end position="756"/>
    </location>
</feature>
<sequence>MINNYIKIAFRTLLKSKVFTAINVFGLALGLATCLLIVFYVFDELSYDKYNVNADRIYRMNNDIKFGGNEGSYATTPAVAAQELKSSFPEVEEVVRLKYGGKMWIRKKNQNIPEIQIVYADPTVFNVFTLPMIEGQPATALKGTHSIVITEKAAQKYFNTINALGKVLTFNDTAFYKVTGVIKNVPQQSHFNYDFFLPMIDFERSRETAWFNNSFHTYVLFKPGTDVKKFEAKMPAFLKDKAEPQLQRILEMTFAKLEQSGSYFRLSLTPLTQIHFNSTIKESLGEPGNITIIYIFSAIALFILLIACVNFMNLSTAQSSSRAREVGVRKVLGSPRKYLVIQFLTESVLVTFAGAMIAVFAAWIFLPVFNQMSGKELTVTPQVVAGLLPLLLVFIIVVGFIAGSYPALFLSGFQPIEVLKGKLAAGFKGGKLRSSLVVFQFAISIFLITATIVIYSQLKYIQNKDIGYSREQVMIVHQTGSLGREKAKMLKHEVEQLAGVKSATLTAFLPTASSDNTTSLFKDATLDARQALQTSVWAVDKDYLPTLGIQLKAGRNFSEDMKTDSNAIIINEAAAAVLGYKDPVGKTLYSIQDGEKKLTQSLHIIGLIKNFNFKSLKQSVSPMILEAADEWYSLSVRVNSADITTTRAQIASKWSAFSPNVQFDYSYMDDDFNRLYFAEQRMGKISVAFTSLAIVVACLGLFGLAAYAAEQRTKEIGIRKVLVASLSTIVGMLTKDFLLLVLIAIVIASPLAWLFMNKWLQGFAYKTAISWWMLLAAGFGATLIAFATISFQSIKAALANPVKSLRSE</sequence>
<keyword evidence="10" id="KW-1185">Reference proteome</keyword>
<evidence type="ECO:0000313" key="10">
    <source>
        <dbReference type="Proteomes" id="UP001596958"/>
    </source>
</evidence>
<feature type="transmembrane region" description="Helical" evidence="6">
    <location>
        <begin position="386"/>
        <end position="413"/>
    </location>
</feature>
<evidence type="ECO:0000256" key="4">
    <source>
        <dbReference type="ARBA" id="ARBA00022989"/>
    </source>
</evidence>
<reference evidence="10" key="1">
    <citation type="journal article" date="2019" name="Int. J. Syst. Evol. Microbiol.">
        <title>The Global Catalogue of Microorganisms (GCM) 10K type strain sequencing project: providing services to taxonomists for standard genome sequencing and annotation.</title>
        <authorList>
            <consortium name="The Broad Institute Genomics Platform"/>
            <consortium name="The Broad Institute Genome Sequencing Center for Infectious Disease"/>
            <person name="Wu L."/>
            <person name="Ma J."/>
        </authorList>
    </citation>
    <scope>NUCLEOTIDE SEQUENCE [LARGE SCALE GENOMIC DNA]</scope>
    <source>
        <strain evidence="10">CCUG 63418</strain>
    </source>
</reference>
<dbReference type="InterPro" id="IPR025857">
    <property type="entry name" value="MacB_PCD"/>
</dbReference>
<name>A0ABW2YZG9_9SPHI</name>
<dbReference type="Pfam" id="PF02687">
    <property type="entry name" value="FtsX"/>
    <property type="match status" value="2"/>
</dbReference>
<dbReference type="RefSeq" id="WP_377100743.1">
    <property type="nucleotide sequence ID" value="NZ_JBHTHU010000009.1"/>
</dbReference>
<dbReference type="InterPro" id="IPR003838">
    <property type="entry name" value="ABC3_permease_C"/>
</dbReference>
<organism evidence="9 10">
    <name type="scientific">Mucilaginibacter calamicampi</name>
    <dbReference type="NCBI Taxonomy" id="1302352"/>
    <lineage>
        <taxon>Bacteria</taxon>
        <taxon>Pseudomonadati</taxon>
        <taxon>Bacteroidota</taxon>
        <taxon>Sphingobacteriia</taxon>
        <taxon>Sphingobacteriales</taxon>
        <taxon>Sphingobacteriaceae</taxon>
        <taxon>Mucilaginibacter</taxon>
    </lineage>
</organism>
<feature type="transmembrane region" description="Helical" evidence="6">
    <location>
        <begin position="292"/>
        <end position="314"/>
    </location>
</feature>
<dbReference type="Proteomes" id="UP001596958">
    <property type="component" value="Unassembled WGS sequence"/>
</dbReference>
<comment type="caution">
    <text evidence="9">The sequence shown here is derived from an EMBL/GenBank/DDBJ whole genome shotgun (WGS) entry which is preliminary data.</text>
</comment>
<evidence type="ECO:0000256" key="6">
    <source>
        <dbReference type="SAM" id="Phobius"/>
    </source>
</evidence>
<keyword evidence="4 6" id="KW-1133">Transmembrane helix</keyword>
<evidence type="ECO:0000259" key="8">
    <source>
        <dbReference type="Pfam" id="PF12704"/>
    </source>
</evidence>